<evidence type="ECO:0000256" key="9">
    <source>
        <dbReference type="HAMAP-Rule" id="MF_00151"/>
    </source>
</evidence>
<dbReference type="Proteomes" id="UP001243717">
    <property type="component" value="Unassembled WGS sequence"/>
</dbReference>
<dbReference type="GO" id="GO:0004595">
    <property type="term" value="F:pantetheine-phosphate adenylyltransferase activity"/>
    <property type="evidence" value="ECO:0007669"/>
    <property type="project" value="UniProtKB-EC"/>
</dbReference>
<keyword evidence="12" id="KW-1185">Reference proteome</keyword>
<comment type="subunit">
    <text evidence="9">Homohexamer.</text>
</comment>
<feature type="binding site" evidence="9">
    <location>
        <position position="9"/>
    </location>
    <ligand>
        <name>substrate</name>
    </ligand>
</feature>
<feature type="binding site" evidence="9">
    <location>
        <begin position="9"/>
        <end position="10"/>
    </location>
    <ligand>
        <name>ATP</name>
        <dbReference type="ChEBI" id="CHEBI:30616"/>
    </ligand>
</feature>
<name>A0ABU1AIU4_9BACT</name>
<accession>A0ABU1AIU4</accession>
<feature type="binding site" evidence="9">
    <location>
        <begin position="88"/>
        <end position="90"/>
    </location>
    <ligand>
        <name>ATP</name>
        <dbReference type="ChEBI" id="CHEBI:30616"/>
    </ligand>
</feature>
<evidence type="ECO:0000313" key="12">
    <source>
        <dbReference type="Proteomes" id="UP001243717"/>
    </source>
</evidence>
<dbReference type="CDD" id="cd02163">
    <property type="entry name" value="PPAT"/>
    <property type="match status" value="1"/>
</dbReference>
<feature type="binding site" evidence="9">
    <location>
        <position position="41"/>
    </location>
    <ligand>
        <name>substrate</name>
    </ligand>
</feature>
<dbReference type="RefSeq" id="WP_308985168.1">
    <property type="nucleotide sequence ID" value="NZ_JARXIC010000013.1"/>
</dbReference>
<evidence type="ECO:0000256" key="7">
    <source>
        <dbReference type="ARBA" id="ARBA00022993"/>
    </source>
</evidence>
<dbReference type="SUPFAM" id="SSF52374">
    <property type="entry name" value="Nucleotidylyl transferase"/>
    <property type="match status" value="1"/>
</dbReference>
<dbReference type="InterPro" id="IPR001980">
    <property type="entry name" value="PPAT"/>
</dbReference>
<evidence type="ECO:0000313" key="11">
    <source>
        <dbReference type="EMBL" id="MDQ8194701.1"/>
    </source>
</evidence>
<comment type="caution">
    <text evidence="11">The sequence shown here is derived from an EMBL/GenBank/DDBJ whole genome shotgun (WGS) entry which is preliminary data.</text>
</comment>
<dbReference type="PRINTS" id="PR01020">
    <property type="entry name" value="LPSBIOSNTHSS"/>
</dbReference>
<protein>
    <recommendedName>
        <fullName evidence="9">Phosphopantetheine adenylyltransferase</fullName>
        <ecNumber evidence="9">2.7.7.3</ecNumber>
    </recommendedName>
    <alternativeName>
        <fullName evidence="9">Dephospho-CoA pyrophosphorylase</fullName>
    </alternativeName>
    <alternativeName>
        <fullName evidence="9">Pantetheine-phosphate adenylyltransferase</fullName>
        <shortName evidence="9">PPAT</shortName>
    </alternativeName>
</protein>
<dbReference type="NCBIfam" id="TIGR00125">
    <property type="entry name" value="cyt_tran_rel"/>
    <property type="match status" value="1"/>
</dbReference>
<dbReference type="InterPro" id="IPR014729">
    <property type="entry name" value="Rossmann-like_a/b/a_fold"/>
</dbReference>
<evidence type="ECO:0000256" key="2">
    <source>
        <dbReference type="ARBA" id="ARBA00022679"/>
    </source>
</evidence>
<comment type="similarity">
    <text evidence="9">Belongs to the bacterial CoaD family.</text>
</comment>
<reference evidence="11 12" key="1">
    <citation type="submission" date="2023-04" db="EMBL/GenBank/DDBJ databases">
        <title>A novel bacteria isolated from coastal sediment.</title>
        <authorList>
            <person name="Liu X.-J."/>
            <person name="Du Z.-J."/>
        </authorList>
    </citation>
    <scope>NUCLEOTIDE SEQUENCE [LARGE SCALE GENOMIC DNA]</scope>
    <source>
        <strain evidence="11 12">SDUM461004</strain>
    </source>
</reference>
<proteinExistence type="inferred from homology"/>
<feature type="binding site" evidence="9">
    <location>
        <position position="87"/>
    </location>
    <ligand>
        <name>substrate</name>
    </ligand>
</feature>
<evidence type="ECO:0000256" key="8">
    <source>
        <dbReference type="ARBA" id="ARBA00029346"/>
    </source>
</evidence>
<keyword evidence="1 9" id="KW-0963">Cytoplasm</keyword>
<dbReference type="EMBL" id="JARXIC010000013">
    <property type="protein sequence ID" value="MDQ8194701.1"/>
    <property type="molecule type" value="Genomic_DNA"/>
</dbReference>
<organism evidence="11 12">
    <name type="scientific">Thalassobacterium sedimentorum</name>
    <dbReference type="NCBI Taxonomy" id="3041258"/>
    <lineage>
        <taxon>Bacteria</taxon>
        <taxon>Pseudomonadati</taxon>
        <taxon>Verrucomicrobiota</taxon>
        <taxon>Opitutia</taxon>
        <taxon>Puniceicoccales</taxon>
        <taxon>Coraliomargaritaceae</taxon>
        <taxon>Thalassobacterium</taxon>
    </lineage>
</organism>
<feature type="binding site" evidence="9">
    <location>
        <begin position="123"/>
        <end position="129"/>
    </location>
    <ligand>
        <name>ATP</name>
        <dbReference type="ChEBI" id="CHEBI:30616"/>
    </ligand>
</feature>
<feature type="domain" description="Cytidyltransferase-like" evidence="10">
    <location>
        <begin position="5"/>
        <end position="133"/>
    </location>
</feature>
<comment type="function">
    <text evidence="9">Reversibly transfers an adenylyl group from ATP to 4'-phosphopantetheine, yielding dephospho-CoA (dPCoA) and pyrophosphate.</text>
</comment>
<evidence type="ECO:0000256" key="5">
    <source>
        <dbReference type="ARBA" id="ARBA00022840"/>
    </source>
</evidence>
<feature type="binding site" evidence="9">
    <location>
        <position position="73"/>
    </location>
    <ligand>
        <name>substrate</name>
    </ligand>
</feature>
<keyword evidence="6 9" id="KW-0460">Magnesium</keyword>
<comment type="subcellular location">
    <subcellularLocation>
        <location evidence="9">Cytoplasm</location>
    </subcellularLocation>
</comment>
<keyword evidence="5 9" id="KW-0067">ATP-binding</keyword>
<comment type="pathway">
    <text evidence="9">Cofactor biosynthesis; coenzyme A biosynthesis; CoA from (R)-pantothenate: step 4/5.</text>
</comment>
<keyword evidence="2 9" id="KW-0808">Transferase</keyword>
<evidence type="ECO:0000256" key="6">
    <source>
        <dbReference type="ARBA" id="ARBA00022842"/>
    </source>
</evidence>
<keyword evidence="4 9" id="KW-0547">Nucleotide-binding</keyword>
<comment type="catalytic activity">
    <reaction evidence="8 9">
        <text>(R)-4'-phosphopantetheine + ATP + H(+) = 3'-dephospho-CoA + diphosphate</text>
        <dbReference type="Rhea" id="RHEA:19801"/>
        <dbReference type="ChEBI" id="CHEBI:15378"/>
        <dbReference type="ChEBI" id="CHEBI:30616"/>
        <dbReference type="ChEBI" id="CHEBI:33019"/>
        <dbReference type="ChEBI" id="CHEBI:57328"/>
        <dbReference type="ChEBI" id="CHEBI:61723"/>
        <dbReference type="EC" id="2.7.7.3"/>
    </reaction>
</comment>
<dbReference type="EC" id="2.7.7.3" evidence="9"/>
<dbReference type="NCBIfam" id="TIGR01510">
    <property type="entry name" value="coaD_prev_kdtB"/>
    <property type="match status" value="1"/>
</dbReference>
<sequence length="172" mass="19406">MKIGIYPGSFDPITNGHLDVINRARNIFDKVIVAVARNAAKQPLFSSEERVKLIEENLVDRPNISVIAFEGLIVDLAKQTQAVALIRGLRAVSDFEHEFQMAQMNRHLDDSIETIFLMPNEQFFFTSSNLVKQVFKFTDRERRLIPANVHAALSKKFGHEGSSETHIGNTVV</sequence>
<dbReference type="PANTHER" id="PTHR21342:SF1">
    <property type="entry name" value="PHOSPHOPANTETHEINE ADENYLYLTRANSFERASE"/>
    <property type="match status" value="1"/>
</dbReference>
<keyword evidence="7 9" id="KW-0173">Coenzyme A biosynthesis</keyword>
<feature type="site" description="Transition state stabilizer" evidence="9">
    <location>
        <position position="17"/>
    </location>
</feature>
<dbReference type="HAMAP" id="MF_00151">
    <property type="entry name" value="PPAT_bact"/>
    <property type="match status" value="1"/>
</dbReference>
<evidence type="ECO:0000259" key="10">
    <source>
        <dbReference type="Pfam" id="PF01467"/>
    </source>
</evidence>
<evidence type="ECO:0000256" key="3">
    <source>
        <dbReference type="ARBA" id="ARBA00022695"/>
    </source>
</evidence>
<dbReference type="InterPro" id="IPR004821">
    <property type="entry name" value="Cyt_trans-like"/>
</dbReference>
<dbReference type="Gene3D" id="3.40.50.620">
    <property type="entry name" value="HUPs"/>
    <property type="match status" value="1"/>
</dbReference>
<feature type="binding site" evidence="9">
    <location>
        <position position="98"/>
    </location>
    <ligand>
        <name>ATP</name>
        <dbReference type="ChEBI" id="CHEBI:30616"/>
    </ligand>
</feature>
<gene>
    <name evidence="9 11" type="primary">coaD</name>
    <name evidence="11" type="ORF">QEH59_09705</name>
</gene>
<dbReference type="PANTHER" id="PTHR21342">
    <property type="entry name" value="PHOSPHOPANTETHEINE ADENYLYLTRANSFERASE"/>
    <property type="match status" value="1"/>
</dbReference>
<dbReference type="Pfam" id="PF01467">
    <property type="entry name" value="CTP_transf_like"/>
    <property type="match status" value="1"/>
</dbReference>
<feature type="binding site" evidence="9">
    <location>
        <position position="17"/>
    </location>
    <ligand>
        <name>ATP</name>
        <dbReference type="ChEBI" id="CHEBI:30616"/>
    </ligand>
</feature>
<evidence type="ECO:0000256" key="1">
    <source>
        <dbReference type="ARBA" id="ARBA00022490"/>
    </source>
</evidence>
<evidence type="ECO:0000256" key="4">
    <source>
        <dbReference type="ARBA" id="ARBA00022741"/>
    </source>
</evidence>
<keyword evidence="3 9" id="KW-0548">Nucleotidyltransferase</keyword>
<comment type="cofactor">
    <cofactor evidence="9">
        <name>Mg(2+)</name>
        <dbReference type="ChEBI" id="CHEBI:18420"/>
    </cofactor>
</comment>